<protein>
    <recommendedName>
        <fullName evidence="4">J domain-containing protein</fullName>
    </recommendedName>
</protein>
<proteinExistence type="predicted"/>
<dbReference type="HOGENOM" id="CLU_070709_0_0_1"/>
<reference evidence="3" key="1">
    <citation type="journal article" date="2013" name="Nature">
        <title>Pan genome of the phytoplankton Emiliania underpins its global distribution.</title>
        <authorList>
            <person name="Read B.A."/>
            <person name="Kegel J."/>
            <person name="Klute M.J."/>
            <person name="Kuo A."/>
            <person name="Lefebvre S.C."/>
            <person name="Maumus F."/>
            <person name="Mayer C."/>
            <person name="Miller J."/>
            <person name="Monier A."/>
            <person name="Salamov A."/>
            <person name="Young J."/>
            <person name="Aguilar M."/>
            <person name="Claverie J.M."/>
            <person name="Frickenhaus S."/>
            <person name="Gonzalez K."/>
            <person name="Herman E.K."/>
            <person name="Lin Y.C."/>
            <person name="Napier J."/>
            <person name="Ogata H."/>
            <person name="Sarno A.F."/>
            <person name="Shmutz J."/>
            <person name="Schroeder D."/>
            <person name="de Vargas C."/>
            <person name="Verret F."/>
            <person name="von Dassow P."/>
            <person name="Valentin K."/>
            <person name="Van de Peer Y."/>
            <person name="Wheeler G."/>
            <person name="Dacks J.B."/>
            <person name="Delwiche C.F."/>
            <person name="Dyhrman S.T."/>
            <person name="Glockner G."/>
            <person name="John U."/>
            <person name="Richards T."/>
            <person name="Worden A.Z."/>
            <person name="Zhang X."/>
            <person name="Grigoriev I.V."/>
            <person name="Allen A.E."/>
            <person name="Bidle K."/>
            <person name="Borodovsky M."/>
            <person name="Bowler C."/>
            <person name="Brownlee C."/>
            <person name="Cock J.M."/>
            <person name="Elias M."/>
            <person name="Gladyshev V.N."/>
            <person name="Groth M."/>
            <person name="Guda C."/>
            <person name="Hadaegh A."/>
            <person name="Iglesias-Rodriguez M.D."/>
            <person name="Jenkins J."/>
            <person name="Jones B.M."/>
            <person name="Lawson T."/>
            <person name="Leese F."/>
            <person name="Lindquist E."/>
            <person name="Lobanov A."/>
            <person name="Lomsadze A."/>
            <person name="Malik S.B."/>
            <person name="Marsh M.E."/>
            <person name="Mackinder L."/>
            <person name="Mock T."/>
            <person name="Mueller-Roeber B."/>
            <person name="Pagarete A."/>
            <person name="Parker M."/>
            <person name="Probert I."/>
            <person name="Quesneville H."/>
            <person name="Raines C."/>
            <person name="Rensing S.A."/>
            <person name="Riano-Pachon D.M."/>
            <person name="Richier S."/>
            <person name="Rokitta S."/>
            <person name="Shiraiwa Y."/>
            <person name="Soanes D.M."/>
            <person name="van der Giezen M."/>
            <person name="Wahlund T.M."/>
            <person name="Williams B."/>
            <person name="Wilson W."/>
            <person name="Wolfe G."/>
            <person name="Wurch L.L."/>
        </authorList>
    </citation>
    <scope>NUCLEOTIDE SEQUENCE</scope>
</reference>
<dbReference type="RefSeq" id="XP_005776833.1">
    <property type="nucleotide sequence ID" value="XM_005776776.1"/>
</dbReference>
<accession>A0A0D3JLL9</accession>
<evidence type="ECO:0000256" key="1">
    <source>
        <dbReference type="SAM" id="MobiDB-lite"/>
    </source>
</evidence>
<organism evidence="2 3">
    <name type="scientific">Emiliania huxleyi (strain CCMP1516)</name>
    <dbReference type="NCBI Taxonomy" id="280463"/>
    <lineage>
        <taxon>Eukaryota</taxon>
        <taxon>Haptista</taxon>
        <taxon>Haptophyta</taxon>
        <taxon>Prymnesiophyceae</taxon>
        <taxon>Isochrysidales</taxon>
        <taxon>Noelaerhabdaceae</taxon>
        <taxon>Emiliania</taxon>
    </lineage>
</organism>
<keyword evidence="3" id="KW-1185">Reference proteome</keyword>
<dbReference type="KEGG" id="ehx:EMIHUDRAFT_238538"/>
<dbReference type="InterPro" id="IPR036869">
    <property type="entry name" value="J_dom_sf"/>
</dbReference>
<feature type="region of interest" description="Disordered" evidence="1">
    <location>
        <begin position="170"/>
        <end position="259"/>
    </location>
</feature>
<evidence type="ECO:0008006" key="4">
    <source>
        <dbReference type="Google" id="ProtNLM"/>
    </source>
</evidence>
<feature type="compositionally biased region" description="Basic and acidic residues" evidence="1">
    <location>
        <begin position="240"/>
        <end position="249"/>
    </location>
</feature>
<reference evidence="2" key="2">
    <citation type="submission" date="2024-10" db="UniProtKB">
        <authorList>
            <consortium name="EnsemblProtists"/>
        </authorList>
    </citation>
    <scope>IDENTIFICATION</scope>
</reference>
<feature type="compositionally biased region" description="Basic and acidic residues" evidence="1">
    <location>
        <begin position="190"/>
        <end position="209"/>
    </location>
</feature>
<dbReference type="GeneID" id="17269950"/>
<feature type="region of interest" description="Disordered" evidence="1">
    <location>
        <begin position="1"/>
        <end position="31"/>
    </location>
</feature>
<dbReference type="PaxDb" id="2903-EOD24404"/>
<dbReference type="Gene3D" id="1.10.287.110">
    <property type="entry name" value="DnaJ domain"/>
    <property type="match status" value="1"/>
</dbReference>
<evidence type="ECO:0000313" key="2">
    <source>
        <dbReference type="EnsemblProtists" id="EOD24404"/>
    </source>
</evidence>
<sequence length="259" mass="28737">MDVLSLLKEEDDNPRGRGGATEASGRVHQGATLDEAAAVEAARQEAKERRIPLREQEAGILHLLQAKSLFARLRLPEPHYDADGKLLWTPPGDLVLRRVYDDLSRCCAPDVSQHPKREEGFAKLSEAYDTISNKNGRRDCLCSSPGTRDAYVAERVAELRRLEQLREQVRREAEEKAAESSAASSPRPSGQDHREPWRHTRNTDAEHGYPDAVVETQAAVSSIRSKLSAPKAARAELGGAEEHRAKMEAAGKPVPHYRK</sequence>
<evidence type="ECO:0000313" key="3">
    <source>
        <dbReference type="Proteomes" id="UP000013827"/>
    </source>
</evidence>
<dbReference type="EnsemblProtists" id="EOD24404">
    <property type="protein sequence ID" value="EOD24404"/>
    <property type="gene ID" value="EMIHUDRAFT_238538"/>
</dbReference>
<name>A0A0D3JLL9_EMIH1</name>
<dbReference type="Proteomes" id="UP000013827">
    <property type="component" value="Unassembled WGS sequence"/>
</dbReference>
<dbReference type="AlphaFoldDB" id="A0A0D3JLL9"/>
<dbReference type="SUPFAM" id="SSF46565">
    <property type="entry name" value="Chaperone J-domain"/>
    <property type="match status" value="1"/>
</dbReference>